<dbReference type="GO" id="GO:0000302">
    <property type="term" value="P:response to reactive oxygen species"/>
    <property type="evidence" value="ECO:0007669"/>
    <property type="project" value="TreeGrafter"/>
</dbReference>
<name>C1MP67_MICPC</name>
<dbReference type="RefSeq" id="XP_003056767.1">
    <property type="nucleotide sequence ID" value="XM_003056721.1"/>
</dbReference>
<organism evidence="6">
    <name type="scientific">Micromonas pusilla (strain CCMP1545)</name>
    <name type="common">Picoplanktonic green alga</name>
    <dbReference type="NCBI Taxonomy" id="564608"/>
    <lineage>
        <taxon>Eukaryota</taxon>
        <taxon>Viridiplantae</taxon>
        <taxon>Chlorophyta</taxon>
        <taxon>Mamiellophyceae</taxon>
        <taxon>Mamiellales</taxon>
        <taxon>Mamiellaceae</taxon>
        <taxon>Micromonas</taxon>
    </lineage>
</organism>
<dbReference type="OrthoDB" id="2859658at2759"/>
<gene>
    <name evidence="5" type="ORF">MICPUCDRAFT_56164</name>
</gene>
<dbReference type="PROSITE" id="PS50873">
    <property type="entry name" value="PEROXIDASE_4"/>
    <property type="match status" value="1"/>
</dbReference>
<dbReference type="GO" id="GO:0042744">
    <property type="term" value="P:hydrogen peroxide catabolic process"/>
    <property type="evidence" value="ECO:0007669"/>
    <property type="project" value="TreeGrafter"/>
</dbReference>
<keyword evidence="1" id="KW-0560">Oxidoreductase</keyword>
<dbReference type="InterPro" id="IPR010255">
    <property type="entry name" value="Haem_peroxidase_sf"/>
</dbReference>
<dbReference type="GO" id="GO:0020037">
    <property type="term" value="F:heme binding"/>
    <property type="evidence" value="ECO:0007669"/>
    <property type="project" value="InterPro"/>
</dbReference>
<reference evidence="5 6" key="1">
    <citation type="journal article" date="2009" name="Science">
        <title>Green evolution and dynamic adaptations revealed by genomes of the marine picoeukaryotes Micromonas.</title>
        <authorList>
            <person name="Worden A.Z."/>
            <person name="Lee J.H."/>
            <person name="Mock T."/>
            <person name="Rouze P."/>
            <person name="Simmons M.P."/>
            <person name="Aerts A.L."/>
            <person name="Allen A.E."/>
            <person name="Cuvelier M.L."/>
            <person name="Derelle E."/>
            <person name="Everett M.V."/>
            <person name="Foulon E."/>
            <person name="Grimwood J."/>
            <person name="Gundlach H."/>
            <person name="Henrissat B."/>
            <person name="Napoli C."/>
            <person name="McDonald S.M."/>
            <person name="Parker M.S."/>
            <person name="Rombauts S."/>
            <person name="Salamov A."/>
            <person name="Von Dassow P."/>
            <person name="Badger J.H."/>
            <person name="Coutinho P.M."/>
            <person name="Demir E."/>
            <person name="Dubchak I."/>
            <person name="Gentemann C."/>
            <person name="Eikrem W."/>
            <person name="Gready J.E."/>
            <person name="John U."/>
            <person name="Lanier W."/>
            <person name="Lindquist E.A."/>
            <person name="Lucas S."/>
            <person name="Mayer K.F."/>
            <person name="Moreau H."/>
            <person name="Not F."/>
            <person name="Otillar R."/>
            <person name="Panaud O."/>
            <person name="Pangilinan J."/>
            <person name="Paulsen I."/>
            <person name="Piegu B."/>
            <person name="Poliakov A."/>
            <person name="Robbens S."/>
            <person name="Schmutz J."/>
            <person name="Toulza E."/>
            <person name="Wyss T."/>
            <person name="Zelensky A."/>
            <person name="Zhou K."/>
            <person name="Armbrust E.V."/>
            <person name="Bhattacharya D."/>
            <person name="Goodenough U.W."/>
            <person name="Van de Peer Y."/>
            <person name="Grigoriev I.V."/>
        </authorList>
    </citation>
    <scope>NUCLEOTIDE SEQUENCE [LARGE SCALE GENOMIC DNA]</scope>
    <source>
        <strain evidence="5 6">CCMP1545</strain>
    </source>
</reference>
<dbReference type="eggNOG" id="ENOG502QR5T">
    <property type="taxonomic scope" value="Eukaryota"/>
</dbReference>
<dbReference type="Gene3D" id="1.10.520.10">
    <property type="match status" value="1"/>
</dbReference>
<evidence type="ECO:0000256" key="2">
    <source>
        <dbReference type="RuleBase" id="RU004241"/>
    </source>
</evidence>
<dbReference type="KEGG" id="mpp:MICPUCDRAFT_56164"/>
<evidence type="ECO:0000256" key="1">
    <source>
        <dbReference type="ARBA" id="ARBA00023002"/>
    </source>
</evidence>
<feature type="region of interest" description="Disordered" evidence="3">
    <location>
        <begin position="18"/>
        <end position="39"/>
    </location>
</feature>
<evidence type="ECO:0000313" key="5">
    <source>
        <dbReference type="EMBL" id="EEH58412.1"/>
    </source>
</evidence>
<dbReference type="Proteomes" id="UP000001876">
    <property type="component" value="Unassembled WGS sequence"/>
</dbReference>
<accession>C1MP67</accession>
<dbReference type="InterPro" id="IPR002016">
    <property type="entry name" value="Haem_peroxidase"/>
</dbReference>
<dbReference type="CDD" id="cd00314">
    <property type="entry name" value="plant_peroxidase_like"/>
    <property type="match status" value="1"/>
</dbReference>
<dbReference type="PANTHER" id="PTHR31356:SF34">
    <property type="entry name" value="THYLAKOID LUMENAL 29 KDA PROTEIN, CHLOROPLASTIC"/>
    <property type="match status" value="1"/>
</dbReference>
<evidence type="ECO:0000313" key="6">
    <source>
        <dbReference type="Proteomes" id="UP000001876"/>
    </source>
</evidence>
<dbReference type="GeneID" id="9682672"/>
<proteinExistence type="inferred from homology"/>
<dbReference type="STRING" id="564608.C1MP67"/>
<dbReference type="EMBL" id="GG663737">
    <property type="protein sequence ID" value="EEH58412.1"/>
    <property type="molecule type" value="Genomic_DNA"/>
</dbReference>
<dbReference type="GO" id="GO:0004601">
    <property type="term" value="F:peroxidase activity"/>
    <property type="evidence" value="ECO:0007669"/>
    <property type="project" value="InterPro"/>
</dbReference>
<keyword evidence="6" id="KW-1185">Reference proteome</keyword>
<dbReference type="OMA" id="WFKRMGL"/>
<feature type="domain" description="Plant heme peroxidase family profile" evidence="4">
    <location>
        <begin position="156"/>
        <end position="315"/>
    </location>
</feature>
<dbReference type="AlphaFoldDB" id="C1MP67"/>
<dbReference type="GO" id="GO:0034599">
    <property type="term" value="P:cellular response to oxidative stress"/>
    <property type="evidence" value="ECO:0007669"/>
    <property type="project" value="InterPro"/>
</dbReference>
<evidence type="ECO:0000259" key="4">
    <source>
        <dbReference type="PROSITE" id="PS50873"/>
    </source>
</evidence>
<sequence>MASSLASSSALGLKSVAAARVASSAPRRSAAVARARSESSSSNVDDVQSVVVDAASPVVNRRAALTAGAASLASLAAASPAFAGMFDGMEMPDLGGGDVKAKREINLPELVIEPIPREEGYPLANGGEKTRAQGQYIKFIEPIIVENIDLPFSEYMRLALHDAGTFEVVGKKNGANGSIRFELDRPENQICKRAFESVKKIKAAIDAKVDQPISWADVIAIVPQFAARITFKEEYYEEMGADDPNFEFLFIGTNPYLGAKVRIGRPDADAADPAGLVPGEDATCDELSAWFKRMGLGPNQLCMFAPYLYEDAQKGLDLVVQDSTNEAVLNQYASQRKLGKRAPGPAVTIIKNYKITVDNCIPGGNKYVGGVRDPPYVEYAYIRGGGEIPRVTTFGAFPGSSDLGSSKFAQKVRGDR</sequence>
<comment type="similarity">
    <text evidence="2">Belongs to the peroxidase family.</text>
</comment>
<dbReference type="PANTHER" id="PTHR31356">
    <property type="entry name" value="THYLAKOID LUMENAL 29 KDA PROTEIN, CHLOROPLASTIC-RELATED"/>
    <property type="match status" value="1"/>
</dbReference>
<dbReference type="SUPFAM" id="SSF48113">
    <property type="entry name" value="Heme-dependent peroxidases"/>
    <property type="match status" value="1"/>
</dbReference>
<evidence type="ECO:0000256" key="3">
    <source>
        <dbReference type="SAM" id="MobiDB-lite"/>
    </source>
</evidence>
<protein>
    <submittedName>
        <fullName evidence="5">Predicted protein</fullName>
    </submittedName>
</protein>
<dbReference type="InterPro" id="IPR044831">
    <property type="entry name" value="Ccp1-like"/>
</dbReference>
<dbReference type="Pfam" id="PF00141">
    <property type="entry name" value="peroxidase"/>
    <property type="match status" value="1"/>
</dbReference>